<feature type="signal peptide" evidence="2">
    <location>
        <begin position="1"/>
        <end position="27"/>
    </location>
</feature>
<evidence type="ECO:0000313" key="4">
    <source>
        <dbReference type="Proteomes" id="UP000002743"/>
    </source>
</evidence>
<feature type="region of interest" description="Disordered" evidence="1">
    <location>
        <begin position="74"/>
        <end position="110"/>
    </location>
</feature>
<evidence type="ECO:0000313" key="3">
    <source>
        <dbReference type="EMBL" id="ACT51037.1"/>
    </source>
</evidence>
<dbReference type="HOGENOM" id="CLU_128743_0_1_4"/>
<reference evidence="3 4" key="2">
    <citation type="journal article" date="2011" name="J. Bacteriol.">
        <title>Genomes of three methylotrophs from a single niche uncover genetic and metabolic divergence of Methylophilaceae.</title>
        <authorList>
            <person name="Lapidus A."/>
            <person name="Clum A."/>
            <person name="Labutti K."/>
            <person name="Kaluzhnaya M.G."/>
            <person name="Lim S."/>
            <person name="Beck D.A."/>
            <person name="Glavina Del Rio T."/>
            <person name="Nolan M."/>
            <person name="Mavromatis K."/>
            <person name="Huntemann M."/>
            <person name="Lucas S."/>
            <person name="Lidstrom M.E."/>
            <person name="Ivanova N."/>
            <person name="Chistoserdova L."/>
        </authorList>
    </citation>
    <scope>NUCLEOTIDE SEQUENCE [LARGE SCALE GENOMIC DNA]</scope>
    <source>
        <strain evidence="3 4">SIP3-4</strain>
    </source>
</reference>
<dbReference type="KEGG" id="mei:Msip34_1792"/>
<dbReference type="Proteomes" id="UP000002743">
    <property type="component" value="Chromosome"/>
</dbReference>
<name>C6X6P4_METGS</name>
<dbReference type="eggNOG" id="COG3767">
    <property type="taxonomic scope" value="Bacteria"/>
</dbReference>
<evidence type="ECO:0008006" key="5">
    <source>
        <dbReference type="Google" id="ProtNLM"/>
    </source>
</evidence>
<dbReference type="AlphaFoldDB" id="C6X6P4"/>
<feature type="compositionally biased region" description="Basic and acidic residues" evidence="1">
    <location>
        <begin position="74"/>
        <end position="91"/>
    </location>
</feature>
<accession>C6X6P4</accession>
<reference evidence="4" key="1">
    <citation type="submission" date="2009-07" db="EMBL/GenBank/DDBJ databases">
        <title>Complete sequence of chromosome of Methylovorus sp. SIP3-4.</title>
        <authorList>
            <person name="Lucas S."/>
            <person name="Copeland A."/>
            <person name="Lapidus A."/>
            <person name="Glavina del Rio T."/>
            <person name="Tice H."/>
            <person name="Bruce D."/>
            <person name="Goodwin L."/>
            <person name="Pitluck S."/>
            <person name="Clum A."/>
            <person name="Larimer F."/>
            <person name="Land M."/>
            <person name="Hauser L."/>
            <person name="Kyrpides N."/>
            <person name="Mikhailova N."/>
            <person name="Kayluzhnaya M."/>
            <person name="Chistoserdova L."/>
        </authorList>
    </citation>
    <scope>NUCLEOTIDE SEQUENCE [LARGE SCALE GENOMIC DNA]</scope>
    <source>
        <strain evidence="4">SIP3-4</strain>
    </source>
</reference>
<keyword evidence="2" id="KW-0732">Signal</keyword>
<sequence precursor="true">MNTSKKTLSLMVGTAFVASMAAANVHAAENPFAMKTLSSGYMVAEADKMKDGKCGTGKCSAEMKAKMAKEGSCSADKKAEGSCSADKKAKEGSCSGDMKSKEGSCHADKK</sequence>
<dbReference type="STRING" id="582744.Msip34_1792"/>
<evidence type="ECO:0000256" key="2">
    <source>
        <dbReference type="SAM" id="SignalP"/>
    </source>
</evidence>
<proteinExistence type="predicted"/>
<feature type="compositionally biased region" description="Basic and acidic residues" evidence="1">
    <location>
        <begin position="98"/>
        <end position="110"/>
    </location>
</feature>
<gene>
    <name evidence="3" type="ordered locus">Msip34_1792</name>
</gene>
<dbReference type="RefSeq" id="WP_013442570.1">
    <property type="nucleotide sequence ID" value="NC_012969.1"/>
</dbReference>
<feature type="chain" id="PRO_5002970748" description="Low-complexity protein" evidence="2">
    <location>
        <begin position="28"/>
        <end position="110"/>
    </location>
</feature>
<keyword evidence="4" id="KW-1185">Reference proteome</keyword>
<organism evidence="3 4">
    <name type="scientific">Methylovorus glucosotrophus (strain SIP3-4)</name>
    <dbReference type="NCBI Taxonomy" id="582744"/>
    <lineage>
        <taxon>Bacteria</taxon>
        <taxon>Pseudomonadati</taxon>
        <taxon>Pseudomonadota</taxon>
        <taxon>Betaproteobacteria</taxon>
        <taxon>Nitrosomonadales</taxon>
        <taxon>Methylophilaceae</taxon>
        <taxon>Methylovorus</taxon>
    </lineage>
</organism>
<evidence type="ECO:0000256" key="1">
    <source>
        <dbReference type="SAM" id="MobiDB-lite"/>
    </source>
</evidence>
<dbReference type="EMBL" id="CP001674">
    <property type="protein sequence ID" value="ACT51037.1"/>
    <property type="molecule type" value="Genomic_DNA"/>
</dbReference>
<dbReference type="OrthoDB" id="8537207at2"/>
<protein>
    <recommendedName>
        <fullName evidence="5">Low-complexity protein</fullName>
    </recommendedName>
</protein>